<comment type="subcellular location">
    <subcellularLocation>
        <location evidence="1">Cell membrane</location>
        <topology evidence="1">Multi-pass membrane protein</topology>
    </subcellularLocation>
</comment>
<keyword evidence="3" id="KW-1003">Cell membrane</keyword>
<keyword evidence="5 7" id="KW-1133">Transmembrane helix</keyword>
<feature type="transmembrane region" description="Helical" evidence="7">
    <location>
        <begin position="105"/>
        <end position="126"/>
    </location>
</feature>
<dbReference type="PANTHER" id="PTHR33452:SF1">
    <property type="entry name" value="INNER MEMBRANE PROTEIN YPHA-RELATED"/>
    <property type="match status" value="1"/>
</dbReference>
<dbReference type="EMBL" id="MHJJ01000004">
    <property type="protein sequence ID" value="OGY66137.1"/>
    <property type="molecule type" value="Genomic_DNA"/>
</dbReference>
<feature type="transmembrane region" description="Helical" evidence="7">
    <location>
        <begin position="50"/>
        <end position="70"/>
    </location>
</feature>
<gene>
    <name evidence="8" type="ORF">A3A16_02400</name>
</gene>
<evidence type="ECO:0000313" key="9">
    <source>
        <dbReference type="Proteomes" id="UP000177942"/>
    </source>
</evidence>
<evidence type="ECO:0008006" key="10">
    <source>
        <dbReference type="Google" id="ProtNLM"/>
    </source>
</evidence>
<dbReference type="GO" id="GO:0005886">
    <property type="term" value="C:plasma membrane"/>
    <property type="evidence" value="ECO:0007669"/>
    <property type="project" value="UniProtKB-SubCell"/>
</dbReference>
<dbReference type="Proteomes" id="UP000177942">
    <property type="component" value="Unassembled WGS sequence"/>
</dbReference>
<dbReference type="PANTHER" id="PTHR33452">
    <property type="entry name" value="OXIDOREDUCTASE CATD-RELATED"/>
    <property type="match status" value="1"/>
</dbReference>
<evidence type="ECO:0000256" key="4">
    <source>
        <dbReference type="ARBA" id="ARBA00022692"/>
    </source>
</evidence>
<evidence type="ECO:0000256" key="2">
    <source>
        <dbReference type="ARBA" id="ARBA00006679"/>
    </source>
</evidence>
<reference evidence="8 9" key="1">
    <citation type="journal article" date="2016" name="Nat. Commun.">
        <title>Thousands of microbial genomes shed light on interconnected biogeochemical processes in an aquifer system.</title>
        <authorList>
            <person name="Anantharaman K."/>
            <person name="Brown C.T."/>
            <person name="Hug L.A."/>
            <person name="Sharon I."/>
            <person name="Castelle C.J."/>
            <person name="Probst A.J."/>
            <person name="Thomas B.C."/>
            <person name="Singh A."/>
            <person name="Wilkins M.J."/>
            <person name="Karaoz U."/>
            <person name="Brodie E.L."/>
            <person name="Williams K.H."/>
            <person name="Hubbard S.S."/>
            <person name="Banfield J.F."/>
        </authorList>
    </citation>
    <scope>NUCLEOTIDE SEQUENCE [LARGE SCALE GENOMIC DNA]</scope>
</reference>
<proteinExistence type="inferred from homology"/>
<evidence type="ECO:0000256" key="5">
    <source>
        <dbReference type="ARBA" id="ARBA00022989"/>
    </source>
</evidence>
<accession>A0A1G1ZQR2</accession>
<dbReference type="InterPro" id="IPR032808">
    <property type="entry name" value="DoxX"/>
</dbReference>
<dbReference type="Pfam" id="PF07681">
    <property type="entry name" value="DoxX"/>
    <property type="match status" value="1"/>
</dbReference>
<keyword evidence="6 7" id="KW-0472">Membrane</keyword>
<sequence>MFQTLLVFNDFGLLLLRIVLGLIFLVHGWPKIKNLKETHANFEMMGFKPGAFWGTIVAMVEFFGGLLLIAGLFTQLAAILIAIQMLVATAWKMKRKQKLAGGYEFDLLLVASALVLATSGSGLVSLDSYLRL</sequence>
<evidence type="ECO:0000256" key="1">
    <source>
        <dbReference type="ARBA" id="ARBA00004651"/>
    </source>
</evidence>
<comment type="similarity">
    <text evidence="2">Belongs to the DoxX family.</text>
</comment>
<dbReference type="STRING" id="1798407.A3A16_02400"/>
<keyword evidence="4 7" id="KW-0812">Transmembrane</keyword>
<evidence type="ECO:0000256" key="3">
    <source>
        <dbReference type="ARBA" id="ARBA00022475"/>
    </source>
</evidence>
<comment type="caution">
    <text evidence="8">The sequence shown here is derived from an EMBL/GenBank/DDBJ whole genome shotgun (WGS) entry which is preliminary data.</text>
</comment>
<protein>
    <recommendedName>
        <fullName evidence="10">Oxidoreductase</fullName>
    </recommendedName>
</protein>
<dbReference type="InterPro" id="IPR051907">
    <property type="entry name" value="DoxX-like_oxidoreductase"/>
</dbReference>
<evidence type="ECO:0000256" key="6">
    <source>
        <dbReference type="ARBA" id="ARBA00023136"/>
    </source>
</evidence>
<dbReference type="AlphaFoldDB" id="A0A1G1ZQR2"/>
<evidence type="ECO:0000313" key="8">
    <source>
        <dbReference type="EMBL" id="OGY66137.1"/>
    </source>
</evidence>
<evidence type="ECO:0000256" key="7">
    <source>
        <dbReference type="SAM" id="Phobius"/>
    </source>
</evidence>
<name>A0A1G1ZQR2_9BACT</name>
<feature type="transmembrane region" description="Helical" evidence="7">
    <location>
        <begin position="6"/>
        <end position="29"/>
    </location>
</feature>
<organism evidence="8 9">
    <name type="scientific">Candidatus Harrisonbacteria bacterium RIFCSPLOWO2_01_FULL_44_18</name>
    <dbReference type="NCBI Taxonomy" id="1798407"/>
    <lineage>
        <taxon>Bacteria</taxon>
        <taxon>Candidatus Harrisoniibacteriota</taxon>
    </lineage>
</organism>